<keyword evidence="7" id="KW-1185">Reference proteome</keyword>
<keyword evidence="4" id="KW-0862">Zinc</keyword>
<dbReference type="Proteomes" id="UP000182517">
    <property type="component" value="Chromosome"/>
</dbReference>
<gene>
    <name evidence="6" type="ORF">A7E78_00630</name>
</gene>
<evidence type="ECO:0000313" key="7">
    <source>
        <dbReference type="Proteomes" id="UP000182517"/>
    </source>
</evidence>
<dbReference type="STRING" id="1842532.A7E78_00630"/>
<dbReference type="Pfam" id="PF00753">
    <property type="entry name" value="Lactamase_B"/>
    <property type="match status" value="1"/>
</dbReference>
<proteinExistence type="predicted"/>
<dbReference type="PANTHER" id="PTHR46233">
    <property type="entry name" value="HYDROXYACYLGLUTATHIONE HYDROLASE GLOC"/>
    <property type="match status" value="1"/>
</dbReference>
<dbReference type="InterPro" id="IPR036866">
    <property type="entry name" value="RibonucZ/Hydroxyglut_hydro"/>
</dbReference>
<dbReference type="OrthoDB" id="9802991at2"/>
<protein>
    <submittedName>
        <fullName evidence="6">MBL fold metallo-hydrolase</fullName>
    </submittedName>
</protein>
<reference evidence="6 7" key="1">
    <citation type="journal article" date="2017" name="Genome Announc.">
        <title>Complete Genome Sequences of Two Acetylene-Fermenting Pelobacter acetylenicus Strains.</title>
        <authorList>
            <person name="Sutton J.M."/>
            <person name="Baesman S.M."/>
            <person name="Fierst J.L."/>
            <person name="Poret-Peterson A.T."/>
            <person name="Oremland R.S."/>
            <person name="Dunlap D.S."/>
            <person name="Akob D.M."/>
        </authorList>
    </citation>
    <scope>NUCLEOTIDE SEQUENCE [LARGE SCALE GENOMIC DNA]</scope>
    <source>
        <strain evidence="6 7">SFB93</strain>
    </source>
</reference>
<feature type="domain" description="Metallo-beta-lactamase" evidence="5">
    <location>
        <begin position="14"/>
        <end position="192"/>
    </location>
</feature>
<dbReference type="PANTHER" id="PTHR46233:SF3">
    <property type="entry name" value="HYDROXYACYLGLUTATHIONE HYDROLASE GLOC"/>
    <property type="match status" value="1"/>
</dbReference>
<evidence type="ECO:0000256" key="1">
    <source>
        <dbReference type="ARBA" id="ARBA00001947"/>
    </source>
</evidence>
<dbReference type="InterPro" id="IPR051453">
    <property type="entry name" value="MBL_Glyoxalase_II"/>
</dbReference>
<dbReference type="GO" id="GO:0016787">
    <property type="term" value="F:hydrolase activity"/>
    <property type="evidence" value="ECO:0007669"/>
    <property type="project" value="UniProtKB-KW"/>
</dbReference>
<name>A0A1L3GKP7_9BACT</name>
<accession>A0A1L3GKP7</accession>
<dbReference type="RefSeq" id="WP_072282459.1">
    <property type="nucleotide sequence ID" value="NZ_CP015519.1"/>
</dbReference>
<evidence type="ECO:0000259" key="5">
    <source>
        <dbReference type="SMART" id="SM00849"/>
    </source>
</evidence>
<evidence type="ECO:0000256" key="3">
    <source>
        <dbReference type="ARBA" id="ARBA00022801"/>
    </source>
</evidence>
<keyword evidence="3 6" id="KW-0378">Hydrolase</keyword>
<keyword evidence="2" id="KW-0479">Metal-binding</keyword>
<organism evidence="6 7">
    <name type="scientific">Syntrophotalea acetylenivorans</name>
    <dbReference type="NCBI Taxonomy" id="1842532"/>
    <lineage>
        <taxon>Bacteria</taxon>
        <taxon>Pseudomonadati</taxon>
        <taxon>Thermodesulfobacteriota</taxon>
        <taxon>Desulfuromonadia</taxon>
        <taxon>Desulfuromonadales</taxon>
        <taxon>Syntrophotaleaceae</taxon>
        <taxon>Syntrophotalea</taxon>
    </lineage>
</organism>
<dbReference type="InterPro" id="IPR001279">
    <property type="entry name" value="Metallo-B-lactamas"/>
</dbReference>
<comment type="cofactor">
    <cofactor evidence="1">
        <name>Zn(2+)</name>
        <dbReference type="ChEBI" id="CHEBI:29105"/>
    </cofactor>
</comment>
<evidence type="ECO:0000256" key="4">
    <source>
        <dbReference type="ARBA" id="ARBA00022833"/>
    </source>
</evidence>
<evidence type="ECO:0000256" key="2">
    <source>
        <dbReference type="ARBA" id="ARBA00022723"/>
    </source>
</evidence>
<dbReference type="SMART" id="SM00849">
    <property type="entry name" value="Lactamase_B"/>
    <property type="match status" value="1"/>
</dbReference>
<dbReference type="EMBL" id="CP015519">
    <property type="protein sequence ID" value="APG26499.1"/>
    <property type="molecule type" value="Genomic_DNA"/>
</dbReference>
<dbReference type="GO" id="GO:0046872">
    <property type="term" value="F:metal ion binding"/>
    <property type="evidence" value="ECO:0007669"/>
    <property type="project" value="UniProtKB-KW"/>
</dbReference>
<dbReference type="AlphaFoldDB" id="A0A1L3GKP7"/>
<dbReference type="KEGG" id="pef:A7E78_00630"/>
<dbReference type="SUPFAM" id="SSF56281">
    <property type="entry name" value="Metallo-hydrolase/oxidoreductase"/>
    <property type="match status" value="1"/>
</dbReference>
<evidence type="ECO:0000313" key="6">
    <source>
        <dbReference type="EMBL" id="APG26499.1"/>
    </source>
</evidence>
<sequence>MSLWKKSLVTGELQVNCYLLGCEASGQAMVIDPGGKAQRILEILAEHDLTLKMVVNTHCHFDHIGANRSLVEKTQAELMIHPADLPILRGASEHAMRFGCEPIEPSPEPTRLLQDGDTVELGDFSFKVIHVPGHSPGGICLLGEGLLFAGDNLFAGSIGRTDLPSGDQGALMKALRDRILTLSDEIIVCPGHGPETTIGRERRTNPYLRYIV</sequence>
<dbReference type="Gene3D" id="3.60.15.10">
    <property type="entry name" value="Ribonuclease Z/Hydroxyacylglutathione hydrolase-like"/>
    <property type="match status" value="1"/>
</dbReference>